<dbReference type="KEGG" id="pgb:H744_2c2981"/>
<protein>
    <submittedName>
        <fullName evidence="1">Uncharacterized protein</fullName>
    </submittedName>
</protein>
<evidence type="ECO:0000313" key="2">
    <source>
        <dbReference type="Proteomes" id="UP000032303"/>
    </source>
</evidence>
<keyword evidence="2" id="KW-1185">Reference proteome</keyword>
<dbReference type="EMBL" id="CP005974">
    <property type="protein sequence ID" value="AJR09632.1"/>
    <property type="molecule type" value="Genomic_DNA"/>
</dbReference>
<sequence>MSLHVLCQSVMKMMRFLLMTNEYVSMSVEPANLDSPEVQAIYEHEASLRDNSINATYQTYDGLAGTSAQRNSTVLHAEYGVPISIEGVTVSENGNDVVFDTKPKEYDESALGILDNLALKEDMEESYKLSSSVPEDKYMELYLNMPSDLQSKLLKAQSSNGRYFTHKNDNDHQETLCKLADFCEDVYANADKYSQESLSIVDDFGRSISLWE</sequence>
<evidence type="ECO:0000313" key="1">
    <source>
        <dbReference type="EMBL" id="AJR09632.1"/>
    </source>
</evidence>
<dbReference type="Proteomes" id="UP000032303">
    <property type="component" value="Chromosome 2"/>
</dbReference>
<accession>A0A0C5WT96</accession>
<gene>
    <name evidence="1" type="ORF">H744_2c2981</name>
</gene>
<name>A0A0C5WT96_9GAMM</name>
<dbReference type="STRING" id="658445.H744_2c2981"/>
<reference evidence="1 2" key="1">
    <citation type="submission" date="2013-05" db="EMBL/GenBank/DDBJ databases">
        <title>Complete genome sequence of the lipase-producing bacterium Photobacterium gaetbulicola Gung47.</title>
        <authorList>
            <person name="Kim Y.-O."/>
        </authorList>
    </citation>
    <scope>NUCLEOTIDE SEQUENCE [LARGE SCALE GENOMIC DNA]</scope>
    <source>
        <strain evidence="1 2">Gung47</strain>
    </source>
</reference>
<dbReference type="HOGENOM" id="CLU_1298795_0_0_6"/>
<dbReference type="PATRIC" id="fig|658445.3.peg.5038"/>
<dbReference type="AlphaFoldDB" id="A0A0C5WT96"/>
<organism evidence="1 2">
    <name type="scientific">Photobacterium gaetbulicola Gung47</name>
    <dbReference type="NCBI Taxonomy" id="658445"/>
    <lineage>
        <taxon>Bacteria</taxon>
        <taxon>Pseudomonadati</taxon>
        <taxon>Pseudomonadota</taxon>
        <taxon>Gammaproteobacteria</taxon>
        <taxon>Vibrionales</taxon>
        <taxon>Vibrionaceae</taxon>
        <taxon>Photobacterium</taxon>
    </lineage>
</organism>
<proteinExistence type="predicted"/>